<dbReference type="EMBL" id="CP137579">
    <property type="protein sequence ID" value="WOX30925.1"/>
    <property type="molecule type" value="Genomic_DNA"/>
</dbReference>
<name>A0ABZ0MGF8_9GAMM</name>
<evidence type="ECO:0000259" key="3">
    <source>
        <dbReference type="Pfam" id="PF18456"/>
    </source>
</evidence>
<dbReference type="PANTHER" id="PTHR15032:SF4">
    <property type="entry name" value="N-ACYL-PHOSPHATIDYLETHANOLAMINE-HYDROLYZING PHOSPHOLIPASE D"/>
    <property type="match status" value="1"/>
</dbReference>
<dbReference type="Gene3D" id="3.60.15.10">
    <property type="entry name" value="Ribonuclease Z/Hydroxyacylglutathione hydrolase-like"/>
    <property type="match status" value="1"/>
</dbReference>
<dbReference type="Proteomes" id="UP001304419">
    <property type="component" value="Chromosome 2"/>
</dbReference>
<keyword evidence="5" id="KW-1185">Reference proteome</keyword>
<dbReference type="Pfam" id="PF18456">
    <property type="entry name" value="CmlA_N"/>
    <property type="match status" value="1"/>
</dbReference>
<dbReference type="InterPro" id="IPR041141">
    <property type="entry name" value="CmlA_N"/>
</dbReference>
<keyword evidence="1" id="KW-0175">Coiled coil</keyword>
<protein>
    <submittedName>
        <fullName evidence="4">MBL fold metallo-hydrolase</fullName>
    </submittedName>
</protein>
<sequence>MTKQYYLKENVFINPLVNSWYAWPYLLPPVTFAMYASKTHKRLMNSFVNNSEIHIMASQNSELVGGEFVDCSLEQVEEVKQLLANLDEQLPFLQEIANAVDKLNSMLMQHNTGLCIEALYEQIPEPLKGYVELNMDLYHQPSFRLIEGLLYKGPYYRKDLQSISFGLLNEDYKRPFIFNTPILPQSNNLLVQASFDSDIWDDVFSARTTPLTEEKIRTLFEDRLLKGGLSVEELFTEEAPSKRHQKVASGVKFTYTGHAGLLIESPDVSVLVDPIIPSRIQSNHNDVVSFSELPDYIDYVLITHNHSDHVQFETLLQLRHKIGKVIVPTNNGGSLADPSLKLILQNLNFNVVAVEDMEEIELVGGRIIALPFLGEHGDLNIRSKSAWFVEIAGKSIFVGADSVNLESALYRQIKEYVGNIDVLAIGMECVGAPYTWCYGALTTSTVSKEIKESRRLNGSDFDKVRVMLDIFKPNQMFIYALGIEPWFRYFMGLEYTENSEQLIQTNMMLNYCRDRGVSIELLEGKYSEFIE</sequence>
<dbReference type="InterPro" id="IPR001279">
    <property type="entry name" value="Metallo-B-lactamas"/>
</dbReference>
<dbReference type="PANTHER" id="PTHR15032">
    <property type="entry name" value="N-ACYL-PHOSPHATIDYLETHANOLAMINE-HYDROLYZING PHOSPHOLIPASE D"/>
    <property type="match status" value="1"/>
</dbReference>
<accession>A0ABZ0MGF8</accession>
<dbReference type="InterPro" id="IPR036866">
    <property type="entry name" value="RibonucZ/Hydroxyglut_hydro"/>
</dbReference>
<feature type="coiled-coil region" evidence="1">
    <location>
        <begin position="69"/>
        <end position="96"/>
    </location>
</feature>
<feature type="domain" description="Diiron non-heme beta-hydroxylase N-terminal" evidence="3">
    <location>
        <begin position="6"/>
        <end position="238"/>
    </location>
</feature>
<evidence type="ECO:0000256" key="1">
    <source>
        <dbReference type="SAM" id="Coils"/>
    </source>
</evidence>
<evidence type="ECO:0000313" key="5">
    <source>
        <dbReference type="Proteomes" id="UP001304419"/>
    </source>
</evidence>
<reference evidence="4 5" key="1">
    <citation type="submission" date="2023-10" db="EMBL/GenBank/DDBJ databases">
        <title>To unveil natural product biosynthetic capacity in Pseudoalteromonas.</title>
        <authorList>
            <person name="Wang J."/>
        </authorList>
    </citation>
    <scope>NUCLEOTIDE SEQUENCE [LARGE SCALE GENOMIC DNA]</scope>
    <source>
        <strain evidence="4 5">DSM 15914</strain>
    </source>
</reference>
<dbReference type="SUPFAM" id="SSF56281">
    <property type="entry name" value="Metallo-hydrolase/oxidoreductase"/>
    <property type="match status" value="1"/>
</dbReference>
<gene>
    <name evidence="4" type="ORF">R5H13_23920</name>
</gene>
<dbReference type="GeneID" id="98337639"/>
<evidence type="ECO:0000259" key="2">
    <source>
        <dbReference type="Pfam" id="PF12706"/>
    </source>
</evidence>
<evidence type="ECO:0000313" key="4">
    <source>
        <dbReference type="EMBL" id="WOX30925.1"/>
    </source>
</evidence>
<dbReference type="RefSeq" id="WP_039491305.1">
    <property type="nucleotide sequence ID" value="NZ_CBCSDF010000033.1"/>
</dbReference>
<organism evidence="4 5">
    <name type="scientific">Pseudoalteromonas maricaloris</name>
    <dbReference type="NCBI Taxonomy" id="184924"/>
    <lineage>
        <taxon>Bacteria</taxon>
        <taxon>Pseudomonadati</taxon>
        <taxon>Pseudomonadota</taxon>
        <taxon>Gammaproteobacteria</taxon>
        <taxon>Alteromonadales</taxon>
        <taxon>Pseudoalteromonadaceae</taxon>
        <taxon>Pseudoalteromonas</taxon>
    </lineage>
</organism>
<proteinExistence type="predicted"/>
<feature type="domain" description="Metallo-beta-lactamase" evidence="2">
    <location>
        <begin position="270"/>
        <end position="425"/>
    </location>
</feature>
<dbReference type="Pfam" id="PF12706">
    <property type="entry name" value="Lactamase_B_2"/>
    <property type="match status" value="1"/>
</dbReference>